<dbReference type="Proteomes" id="UP001234178">
    <property type="component" value="Unassembled WGS sequence"/>
</dbReference>
<organism evidence="2 3">
    <name type="scientific">Daphnia magna</name>
    <dbReference type="NCBI Taxonomy" id="35525"/>
    <lineage>
        <taxon>Eukaryota</taxon>
        <taxon>Metazoa</taxon>
        <taxon>Ecdysozoa</taxon>
        <taxon>Arthropoda</taxon>
        <taxon>Crustacea</taxon>
        <taxon>Branchiopoda</taxon>
        <taxon>Diplostraca</taxon>
        <taxon>Cladocera</taxon>
        <taxon>Anomopoda</taxon>
        <taxon>Daphniidae</taxon>
        <taxon>Daphnia</taxon>
    </lineage>
</organism>
<proteinExistence type="predicted"/>
<dbReference type="EMBL" id="JAOYFB010000002">
    <property type="protein sequence ID" value="KAK4006435.1"/>
    <property type="molecule type" value="Genomic_DNA"/>
</dbReference>
<sequence length="78" mass="8616">MRASGLMTDGTSSNSESCAALLEGETNERKLFDKRIYEPRNENREGRRGDGHIGQGWLPVHNVVNTDGIFEEALIATP</sequence>
<name>A0ABQ9Z0J1_9CRUS</name>
<comment type="caution">
    <text evidence="2">The sequence shown here is derived from an EMBL/GenBank/DDBJ whole genome shotgun (WGS) entry which is preliminary data.</text>
</comment>
<evidence type="ECO:0000313" key="2">
    <source>
        <dbReference type="EMBL" id="KAK4006435.1"/>
    </source>
</evidence>
<feature type="region of interest" description="Disordered" evidence="1">
    <location>
        <begin position="33"/>
        <end position="55"/>
    </location>
</feature>
<feature type="compositionally biased region" description="Basic and acidic residues" evidence="1">
    <location>
        <begin position="33"/>
        <end position="51"/>
    </location>
</feature>
<accession>A0ABQ9Z0J1</accession>
<evidence type="ECO:0000256" key="1">
    <source>
        <dbReference type="SAM" id="MobiDB-lite"/>
    </source>
</evidence>
<evidence type="ECO:0000313" key="3">
    <source>
        <dbReference type="Proteomes" id="UP001234178"/>
    </source>
</evidence>
<reference evidence="2 3" key="1">
    <citation type="journal article" date="2023" name="Nucleic Acids Res.">
        <title>The hologenome of Daphnia magna reveals possible DNA methylation and microbiome-mediated evolution of the host genome.</title>
        <authorList>
            <person name="Chaturvedi A."/>
            <person name="Li X."/>
            <person name="Dhandapani V."/>
            <person name="Marshall H."/>
            <person name="Kissane S."/>
            <person name="Cuenca-Cambronero M."/>
            <person name="Asole G."/>
            <person name="Calvet F."/>
            <person name="Ruiz-Romero M."/>
            <person name="Marangio P."/>
            <person name="Guigo R."/>
            <person name="Rago D."/>
            <person name="Mirbahai L."/>
            <person name="Eastwood N."/>
            <person name="Colbourne J.K."/>
            <person name="Zhou J."/>
            <person name="Mallon E."/>
            <person name="Orsini L."/>
        </authorList>
    </citation>
    <scope>NUCLEOTIDE SEQUENCE [LARGE SCALE GENOMIC DNA]</scope>
    <source>
        <strain evidence="2">LRV0_1</strain>
    </source>
</reference>
<gene>
    <name evidence="2" type="ORF">OUZ56_011588</name>
</gene>
<keyword evidence="3" id="KW-1185">Reference proteome</keyword>
<protein>
    <submittedName>
        <fullName evidence="2">Uncharacterized protein</fullName>
    </submittedName>
</protein>